<dbReference type="Gene3D" id="3.30.2350.10">
    <property type="entry name" value="Pseudouridine synthase"/>
    <property type="match status" value="1"/>
</dbReference>
<dbReference type="GO" id="GO:0003723">
    <property type="term" value="F:RNA binding"/>
    <property type="evidence" value="ECO:0007669"/>
    <property type="project" value="InterPro"/>
</dbReference>
<dbReference type="EMBL" id="CP046314">
    <property type="protein sequence ID" value="QGS09385.1"/>
    <property type="molecule type" value="Genomic_DNA"/>
</dbReference>
<evidence type="ECO:0000256" key="1">
    <source>
        <dbReference type="ARBA" id="ARBA00000073"/>
    </source>
</evidence>
<dbReference type="Proteomes" id="UP000425411">
    <property type="component" value="Chromosome"/>
</dbReference>
<sequence>MNFKILSSYINVESYLSNFLKISKKNIHTIRMNSHHDVHTIIINGQSADLQSKLNKDDNLEINIELGTSNYIANNSLSIIKEYEDDYLLIASKPFGIKTHPNDITDENNTLVNYLITDYPYLEPIHRLDTDTCGLVIFAKTPFVKSKLDQMLEHRVIKRFYTALVKNNIHVQTINTNIGRDNREKNKMAVTNKGKNAITNILSCEKIEQNKFATTISLETGRTHQIRIHLAYKGNPIIGDKLYSNDGHKYEKMYLGALKVIFNHPVTNKKIEVNSSIKNFYE</sequence>
<dbReference type="RefSeq" id="WP_004631892.1">
    <property type="nucleotide sequence ID" value="NZ_CP046314.1"/>
</dbReference>
<evidence type="ECO:0000259" key="5">
    <source>
        <dbReference type="Pfam" id="PF00849"/>
    </source>
</evidence>
<evidence type="ECO:0000313" key="6">
    <source>
        <dbReference type="EMBL" id="QGS09385.1"/>
    </source>
</evidence>
<dbReference type="SUPFAM" id="SSF55120">
    <property type="entry name" value="Pseudouridine synthase"/>
    <property type="match status" value="1"/>
</dbReference>
<evidence type="ECO:0000313" key="7">
    <source>
        <dbReference type="Proteomes" id="UP000425411"/>
    </source>
</evidence>
<reference evidence="6 7" key="1">
    <citation type="submission" date="2019-11" db="EMBL/GenBank/DDBJ databases">
        <title>FDA dAtabase for Regulatory Grade micrObial Sequences (FDA-ARGOS): Supporting development and validation of Infectious Disease Dx tests.</title>
        <authorList>
            <person name="Turner S."/>
            <person name="Byrd R."/>
            <person name="Tallon L."/>
            <person name="Sadzewicz L."/>
            <person name="Vavikolanu K."/>
            <person name="Mehta A."/>
            <person name="Aluvathingal J."/>
            <person name="Nadendla S."/>
            <person name="Myers T."/>
            <person name="Yan Y."/>
            <person name="Sichtig H."/>
        </authorList>
    </citation>
    <scope>NUCLEOTIDE SEQUENCE [LARGE SCALE GENOMIC DNA]</scope>
    <source>
        <strain evidence="6 7">FDAARGOS_741</strain>
    </source>
</reference>
<protein>
    <recommendedName>
        <fullName evidence="3">RNA pseudouridylate synthase</fullName>
    </recommendedName>
    <alternativeName>
        <fullName evidence="4">RNA-uridine isomerase</fullName>
    </alternativeName>
</protein>
<dbReference type="PANTHER" id="PTHR21600:SF87">
    <property type="entry name" value="RNA PSEUDOURIDYLATE SYNTHASE DOMAIN-CONTAINING PROTEIN 1"/>
    <property type="match status" value="1"/>
</dbReference>
<accession>A0AAP9KTD2</accession>
<gene>
    <name evidence="6" type="ORF">FOC49_05610</name>
</gene>
<dbReference type="InterPro" id="IPR020103">
    <property type="entry name" value="PsdUridine_synth_cat_dom_sf"/>
</dbReference>
<dbReference type="AlphaFoldDB" id="A0AAP9KTD2"/>
<name>A0AAP9KTD2_9BACL</name>
<dbReference type="InterPro" id="IPR006224">
    <property type="entry name" value="PsdUridine_synth_RluA-like_CS"/>
</dbReference>
<organism evidence="6 7">
    <name type="scientific">Gemella morbillorum</name>
    <dbReference type="NCBI Taxonomy" id="29391"/>
    <lineage>
        <taxon>Bacteria</taxon>
        <taxon>Bacillati</taxon>
        <taxon>Bacillota</taxon>
        <taxon>Bacilli</taxon>
        <taxon>Bacillales</taxon>
        <taxon>Gemellaceae</taxon>
        <taxon>Gemella</taxon>
    </lineage>
</organism>
<proteinExistence type="inferred from homology"/>
<dbReference type="InterPro" id="IPR050188">
    <property type="entry name" value="RluA_PseudoU_synthase"/>
</dbReference>
<dbReference type="PROSITE" id="PS01129">
    <property type="entry name" value="PSI_RLU"/>
    <property type="match status" value="1"/>
</dbReference>
<dbReference type="PANTHER" id="PTHR21600">
    <property type="entry name" value="MITOCHONDRIAL RNA PSEUDOURIDINE SYNTHASE"/>
    <property type="match status" value="1"/>
</dbReference>
<dbReference type="GO" id="GO:0009982">
    <property type="term" value="F:pseudouridine synthase activity"/>
    <property type="evidence" value="ECO:0007669"/>
    <property type="project" value="InterPro"/>
</dbReference>
<keyword evidence="7" id="KW-1185">Reference proteome</keyword>
<dbReference type="GO" id="GO:0140098">
    <property type="term" value="F:catalytic activity, acting on RNA"/>
    <property type="evidence" value="ECO:0007669"/>
    <property type="project" value="UniProtKB-ARBA"/>
</dbReference>
<evidence type="ECO:0000256" key="2">
    <source>
        <dbReference type="ARBA" id="ARBA00010876"/>
    </source>
</evidence>
<dbReference type="InterPro" id="IPR006145">
    <property type="entry name" value="PsdUridine_synth_RsuA/RluA"/>
</dbReference>
<evidence type="ECO:0000256" key="3">
    <source>
        <dbReference type="ARBA" id="ARBA00031870"/>
    </source>
</evidence>
<comment type="similarity">
    <text evidence="2">Belongs to the pseudouridine synthase RluA family.</text>
</comment>
<comment type="catalytic activity">
    <reaction evidence="1">
        <text>a uridine in RNA = a pseudouridine in RNA</text>
        <dbReference type="Rhea" id="RHEA:48348"/>
        <dbReference type="Rhea" id="RHEA-COMP:12068"/>
        <dbReference type="Rhea" id="RHEA-COMP:12069"/>
        <dbReference type="ChEBI" id="CHEBI:65314"/>
        <dbReference type="ChEBI" id="CHEBI:65315"/>
    </reaction>
</comment>
<dbReference type="GO" id="GO:0000455">
    <property type="term" value="P:enzyme-directed rRNA pseudouridine synthesis"/>
    <property type="evidence" value="ECO:0007669"/>
    <property type="project" value="TreeGrafter"/>
</dbReference>
<evidence type="ECO:0000256" key="4">
    <source>
        <dbReference type="ARBA" id="ARBA00033164"/>
    </source>
</evidence>
<dbReference type="Pfam" id="PF00849">
    <property type="entry name" value="PseudoU_synth_2"/>
    <property type="match status" value="1"/>
</dbReference>
<dbReference type="CDD" id="cd02869">
    <property type="entry name" value="PseudoU_synth_RluA_like"/>
    <property type="match status" value="1"/>
</dbReference>
<feature type="domain" description="Pseudouridine synthase RsuA/RluA-like" evidence="5">
    <location>
        <begin position="88"/>
        <end position="231"/>
    </location>
</feature>